<evidence type="ECO:0000256" key="4">
    <source>
        <dbReference type="ARBA" id="ARBA00022840"/>
    </source>
</evidence>
<protein>
    <recommendedName>
        <fullName evidence="7">DNA 3'-5' helicase</fullName>
        <ecNumber evidence="7">5.6.2.4</ecNumber>
    </recommendedName>
</protein>
<evidence type="ECO:0000259" key="10">
    <source>
        <dbReference type="PROSITE" id="PS51198"/>
    </source>
</evidence>
<evidence type="ECO:0000256" key="5">
    <source>
        <dbReference type="ARBA" id="ARBA00023235"/>
    </source>
</evidence>
<accession>A0ABR9GJ44</accession>
<dbReference type="InterPro" id="IPR014016">
    <property type="entry name" value="UvrD-like_ATP-bd"/>
</dbReference>
<evidence type="ECO:0000256" key="9">
    <source>
        <dbReference type="PROSITE-ProRule" id="PRU00560"/>
    </source>
</evidence>
<dbReference type="Proteomes" id="UP000598227">
    <property type="component" value="Unassembled WGS sequence"/>
</dbReference>
<gene>
    <name evidence="11" type="ORF">IHE39_05215</name>
</gene>
<dbReference type="InterPro" id="IPR035093">
    <property type="entry name" value="RelE/ParE_toxin_dom_sf"/>
</dbReference>
<evidence type="ECO:0000256" key="2">
    <source>
        <dbReference type="ARBA" id="ARBA00022801"/>
    </source>
</evidence>
<keyword evidence="2 9" id="KW-0378">Hydrolase</keyword>
<dbReference type="PROSITE" id="PS51198">
    <property type="entry name" value="UVRD_HELICASE_ATP_BIND"/>
    <property type="match status" value="1"/>
</dbReference>
<organism evidence="11 12">
    <name type="scientific">Aminobacter carboxidus</name>
    <dbReference type="NCBI Taxonomy" id="376165"/>
    <lineage>
        <taxon>Bacteria</taxon>
        <taxon>Pseudomonadati</taxon>
        <taxon>Pseudomonadota</taxon>
        <taxon>Alphaproteobacteria</taxon>
        <taxon>Hyphomicrobiales</taxon>
        <taxon>Phyllobacteriaceae</taxon>
        <taxon>Aminobacter</taxon>
    </lineage>
</organism>
<dbReference type="SUPFAM" id="SSF143011">
    <property type="entry name" value="RelE-like"/>
    <property type="match status" value="1"/>
</dbReference>
<dbReference type="Pfam" id="PF00580">
    <property type="entry name" value="UvrD-helicase"/>
    <property type="match status" value="1"/>
</dbReference>
<sequence length="703" mass="77166">MPTILADSFTAALAKLANDEQKQAKLTAFDLQANPDQPGLQFHRIDKSKDPNFWSVRVSRDIRIIVHKTGASLMLAYVDHHDDAYAWAERRRIETHPATGAVQIVEVRERVEEIAPPATTKFTQPDLPFDTSSAPQGAAPQPLIFDRLAQAELLSIGVPPDWLNDVATATEETFFALAAHLPQEAAEGLLEYAATGILKPAAAPVADPMAHPDTLRRFRVLEGMDELQTALDAPFEKWAVFLHPLQRGVVEREYSGPARVAGSAGTGKTVVALHRVMRVLRLDPDARILLTTFSDPLAAALQRKLAVLSGGRSDIESRVTVASFRKIAEELFALTTGRKAHIADRDTVRGIVEKAANDVKTGFSLRFMISEWENVIDAWRIDSADAYADVPRMGRKNRLGAKQREALWQVFATVRQVLGQRSLFTQASLFAAVTETCSGKTDKPFTHIVVDEAQDLGVPELRFLSAIAPNRSDALFFTGDIGQRIFQQPFSWKGLGIDVRGRSITLKVNYRTSQQIRAMADRLLPQTVRDVDGLEEDRRGTVSVFEGLDPEVIIADSEDAERVAAVTFVRMALADGIPADQIAIFVRSADELPRARAIAEAAELPYRTISSGKLHTEASALVGTMHLAKGLEFRAVLVVACDEGVLPLAARVADVADEFELDEVIATERQLLYVAATRARDRLFVSGVSPGSELIEDLIRLPS</sequence>
<evidence type="ECO:0000256" key="8">
    <source>
        <dbReference type="ARBA" id="ARBA00048988"/>
    </source>
</evidence>
<keyword evidence="1 9" id="KW-0547">Nucleotide-binding</keyword>
<keyword evidence="4 9" id="KW-0067">ATP-binding</keyword>
<keyword evidence="12" id="KW-1185">Reference proteome</keyword>
<dbReference type="EMBL" id="JACZEP010000001">
    <property type="protein sequence ID" value="MBE1203687.1"/>
    <property type="molecule type" value="Genomic_DNA"/>
</dbReference>
<dbReference type="Gene3D" id="3.30.2310.20">
    <property type="entry name" value="RelE-like"/>
    <property type="match status" value="1"/>
</dbReference>
<evidence type="ECO:0000256" key="7">
    <source>
        <dbReference type="ARBA" id="ARBA00034808"/>
    </source>
</evidence>
<comment type="catalytic activity">
    <reaction evidence="6">
        <text>Couples ATP hydrolysis with the unwinding of duplex DNA by translocating in the 3'-5' direction.</text>
        <dbReference type="EC" id="5.6.2.4"/>
    </reaction>
</comment>
<proteinExistence type="predicted"/>
<evidence type="ECO:0000256" key="1">
    <source>
        <dbReference type="ARBA" id="ARBA00022741"/>
    </source>
</evidence>
<dbReference type="InterPro" id="IPR000212">
    <property type="entry name" value="DNA_helicase_UvrD/REP"/>
</dbReference>
<name>A0ABR9GJ44_9HYPH</name>
<dbReference type="InterPro" id="IPR014017">
    <property type="entry name" value="DNA_helicase_UvrD-like_C"/>
</dbReference>
<dbReference type="InterPro" id="IPR027417">
    <property type="entry name" value="P-loop_NTPase"/>
</dbReference>
<keyword evidence="5" id="KW-0413">Isomerase</keyword>
<dbReference type="SUPFAM" id="SSF52540">
    <property type="entry name" value="P-loop containing nucleoside triphosphate hydrolases"/>
    <property type="match status" value="1"/>
</dbReference>
<feature type="domain" description="UvrD-like helicase ATP-binding" evidence="10">
    <location>
        <begin position="241"/>
        <end position="541"/>
    </location>
</feature>
<feature type="binding site" evidence="9">
    <location>
        <begin position="262"/>
        <end position="269"/>
    </location>
    <ligand>
        <name>ATP</name>
        <dbReference type="ChEBI" id="CHEBI:30616"/>
    </ligand>
</feature>
<dbReference type="Pfam" id="PF13361">
    <property type="entry name" value="UvrD_C"/>
    <property type="match status" value="1"/>
</dbReference>
<dbReference type="EC" id="5.6.2.4" evidence="7"/>
<evidence type="ECO:0000313" key="11">
    <source>
        <dbReference type="EMBL" id="MBE1203687.1"/>
    </source>
</evidence>
<evidence type="ECO:0000313" key="12">
    <source>
        <dbReference type="Proteomes" id="UP000598227"/>
    </source>
</evidence>
<dbReference type="PANTHER" id="PTHR11070:SF45">
    <property type="entry name" value="DNA 3'-5' HELICASE"/>
    <property type="match status" value="1"/>
</dbReference>
<dbReference type="PANTHER" id="PTHR11070">
    <property type="entry name" value="UVRD / RECB / PCRA DNA HELICASE FAMILY MEMBER"/>
    <property type="match status" value="1"/>
</dbReference>
<comment type="catalytic activity">
    <reaction evidence="8">
        <text>ATP + H2O = ADP + phosphate + H(+)</text>
        <dbReference type="Rhea" id="RHEA:13065"/>
        <dbReference type="ChEBI" id="CHEBI:15377"/>
        <dbReference type="ChEBI" id="CHEBI:15378"/>
        <dbReference type="ChEBI" id="CHEBI:30616"/>
        <dbReference type="ChEBI" id="CHEBI:43474"/>
        <dbReference type="ChEBI" id="CHEBI:456216"/>
        <dbReference type="EC" id="5.6.2.4"/>
    </reaction>
</comment>
<keyword evidence="3 9" id="KW-0347">Helicase</keyword>
<reference evidence="11 12" key="1">
    <citation type="submission" date="2020-09" db="EMBL/GenBank/DDBJ databases">
        <title>Draft Genome Sequence of Aminobacter carboxidus type strain DSM 1086, a soil Gram-negative carboxydobacterium.</title>
        <authorList>
            <person name="Turrini P."/>
            <person name="Tescari M."/>
            <person name="Artuso I."/>
            <person name="Lugli G.A."/>
            <person name="Frangipani E."/>
            <person name="Ventura M."/>
            <person name="Visca P."/>
        </authorList>
    </citation>
    <scope>NUCLEOTIDE SEQUENCE [LARGE SCALE GENOMIC DNA]</scope>
    <source>
        <strain evidence="11 12">DSM 1086</strain>
    </source>
</reference>
<evidence type="ECO:0000256" key="3">
    <source>
        <dbReference type="ARBA" id="ARBA00022806"/>
    </source>
</evidence>
<evidence type="ECO:0000256" key="6">
    <source>
        <dbReference type="ARBA" id="ARBA00034617"/>
    </source>
</evidence>
<dbReference type="RefSeq" id="WP_192565719.1">
    <property type="nucleotide sequence ID" value="NZ_JACZEP010000001.1"/>
</dbReference>
<dbReference type="Gene3D" id="3.40.50.300">
    <property type="entry name" value="P-loop containing nucleotide triphosphate hydrolases"/>
    <property type="match status" value="2"/>
</dbReference>
<comment type="caution">
    <text evidence="11">The sequence shown here is derived from an EMBL/GenBank/DDBJ whole genome shotgun (WGS) entry which is preliminary data.</text>
</comment>